<gene>
    <name evidence="2" type="ORF">ACFP1G_02510</name>
</gene>
<organism evidence="2 3">
    <name type="scientific">Levilactobacillus tongjiangensis</name>
    <dbReference type="NCBI Taxonomy" id="2486023"/>
    <lineage>
        <taxon>Bacteria</taxon>
        <taxon>Bacillati</taxon>
        <taxon>Bacillota</taxon>
        <taxon>Bacilli</taxon>
        <taxon>Lactobacillales</taxon>
        <taxon>Lactobacillaceae</taxon>
        <taxon>Levilactobacillus</taxon>
    </lineage>
</organism>
<evidence type="ECO:0000313" key="2">
    <source>
        <dbReference type="EMBL" id="MFC6206352.1"/>
    </source>
</evidence>
<keyword evidence="1" id="KW-0732">Signal</keyword>
<protein>
    <recommendedName>
        <fullName evidence="4">Surface layer protein A domain-containing protein</fullName>
    </recommendedName>
</protein>
<feature type="chain" id="PRO_5046007261" description="Surface layer protein A domain-containing protein" evidence="1">
    <location>
        <begin position="26"/>
        <end position="294"/>
    </location>
</feature>
<name>A0ABW1SQE0_9LACO</name>
<keyword evidence="3" id="KW-1185">Reference proteome</keyword>
<reference evidence="3" key="1">
    <citation type="journal article" date="2019" name="Int. J. Syst. Evol. Microbiol.">
        <title>The Global Catalogue of Microorganisms (GCM) 10K type strain sequencing project: providing services to taxonomists for standard genome sequencing and annotation.</title>
        <authorList>
            <consortium name="The Broad Institute Genomics Platform"/>
            <consortium name="The Broad Institute Genome Sequencing Center for Infectious Disease"/>
            <person name="Wu L."/>
            <person name="Ma J."/>
        </authorList>
    </citation>
    <scope>NUCLEOTIDE SEQUENCE [LARGE SCALE GENOMIC DNA]</scope>
    <source>
        <strain evidence="3">CCM 8905</strain>
    </source>
</reference>
<evidence type="ECO:0000313" key="3">
    <source>
        <dbReference type="Proteomes" id="UP001596254"/>
    </source>
</evidence>
<dbReference type="EMBL" id="JBHSSK010000007">
    <property type="protein sequence ID" value="MFC6206352.1"/>
    <property type="molecule type" value="Genomic_DNA"/>
</dbReference>
<comment type="caution">
    <text evidence="2">The sequence shown here is derived from an EMBL/GenBank/DDBJ whole genome shotgun (WGS) entry which is preliminary data.</text>
</comment>
<accession>A0ABW1SQE0</accession>
<evidence type="ECO:0008006" key="4">
    <source>
        <dbReference type="Google" id="ProtNLM"/>
    </source>
</evidence>
<dbReference type="RefSeq" id="WP_125692073.1">
    <property type="nucleotide sequence ID" value="NZ_JBHSSK010000007.1"/>
</dbReference>
<feature type="signal peptide" evidence="1">
    <location>
        <begin position="1"/>
        <end position="25"/>
    </location>
</feature>
<evidence type="ECO:0000256" key="1">
    <source>
        <dbReference type="SAM" id="SignalP"/>
    </source>
</evidence>
<sequence length="294" mass="31922">MKKHLTTLLAIGLLAGSLGTLTAHANSSEPPYVSPISGSGWLHDTESQLGSFHNTYYRLKNKTKATITMSKTSGGGTVTKPITLPKGTIVAAKKDGKWLEARYNTISYGLKKKGIPTKGVAGDGDLAFKIKPTQATKITRPTYAPAYGTGAYLSGGLKAIEQLATYKYNQVTVTSDGYLEYFPAAKKTFTSHNPFTDTDYTWSVMHATKPTQSIKITKAIKKGATVNLFTKVKPIGIPSQRIAKSGKFQYKVALKNRHQPYTYEDNSYADDTAIASTYSIGKMQFYTVIGGGFN</sequence>
<proteinExistence type="predicted"/>
<dbReference type="Proteomes" id="UP001596254">
    <property type="component" value="Unassembled WGS sequence"/>
</dbReference>